<keyword evidence="4 8" id="KW-0812">Transmembrane</keyword>
<evidence type="ECO:0000256" key="2">
    <source>
        <dbReference type="ARBA" id="ARBA00007977"/>
    </source>
</evidence>
<dbReference type="Pfam" id="PF03601">
    <property type="entry name" value="Cons_hypoth698"/>
    <property type="match status" value="1"/>
</dbReference>
<feature type="compositionally biased region" description="Basic and acidic residues" evidence="7">
    <location>
        <begin position="1"/>
        <end position="21"/>
    </location>
</feature>
<dbReference type="PANTHER" id="PTHR30106">
    <property type="entry name" value="INNER MEMBRANE PROTEIN YEIH-RELATED"/>
    <property type="match status" value="1"/>
</dbReference>
<name>A0A4P6JIC7_KTERU</name>
<dbReference type="PANTHER" id="PTHR30106:SF2">
    <property type="entry name" value="UPF0324 INNER MEMBRANE PROTEIN YEIH"/>
    <property type="match status" value="1"/>
</dbReference>
<evidence type="ECO:0000256" key="6">
    <source>
        <dbReference type="ARBA" id="ARBA00023136"/>
    </source>
</evidence>
<feature type="region of interest" description="Disordered" evidence="7">
    <location>
        <begin position="1"/>
        <end position="29"/>
    </location>
</feature>
<dbReference type="AlphaFoldDB" id="A0A4P6JIC7"/>
<evidence type="ECO:0000256" key="7">
    <source>
        <dbReference type="SAM" id="MobiDB-lite"/>
    </source>
</evidence>
<feature type="transmembrane region" description="Helical" evidence="8">
    <location>
        <begin position="244"/>
        <end position="263"/>
    </location>
</feature>
<comment type="similarity">
    <text evidence="2">Belongs to the UPF0324 family.</text>
</comment>
<dbReference type="GO" id="GO:0005886">
    <property type="term" value="C:plasma membrane"/>
    <property type="evidence" value="ECO:0007669"/>
    <property type="project" value="UniProtKB-SubCell"/>
</dbReference>
<dbReference type="EMBL" id="CP035758">
    <property type="protein sequence ID" value="QBD74817.1"/>
    <property type="molecule type" value="Genomic_DNA"/>
</dbReference>
<feature type="transmembrane region" description="Helical" evidence="8">
    <location>
        <begin position="146"/>
        <end position="170"/>
    </location>
</feature>
<organism evidence="9 10">
    <name type="scientific">Ktedonosporobacter rubrisoli</name>
    <dbReference type="NCBI Taxonomy" id="2509675"/>
    <lineage>
        <taxon>Bacteria</taxon>
        <taxon>Bacillati</taxon>
        <taxon>Chloroflexota</taxon>
        <taxon>Ktedonobacteria</taxon>
        <taxon>Ktedonobacterales</taxon>
        <taxon>Ktedonosporobacteraceae</taxon>
        <taxon>Ktedonosporobacter</taxon>
    </lineage>
</organism>
<evidence type="ECO:0000256" key="3">
    <source>
        <dbReference type="ARBA" id="ARBA00022475"/>
    </source>
</evidence>
<evidence type="ECO:0000256" key="5">
    <source>
        <dbReference type="ARBA" id="ARBA00022989"/>
    </source>
</evidence>
<evidence type="ECO:0000256" key="4">
    <source>
        <dbReference type="ARBA" id="ARBA00022692"/>
    </source>
</evidence>
<feature type="transmembrane region" description="Helical" evidence="8">
    <location>
        <begin position="34"/>
        <end position="55"/>
    </location>
</feature>
<keyword evidence="5 8" id="KW-1133">Transmembrane helix</keyword>
<dbReference type="KEGG" id="kbs:EPA93_01925"/>
<evidence type="ECO:0000313" key="10">
    <source>
        <dbReference type="Proteomes" id="UP000290365"/>
    </source>
</evidence>
<evidence type="ECO:0000313" key="9">
    <source>
        <dbReference type="EMBL" id="QBD74817.1"/>
    </source>
</evidence>
<sequence length="366" mass="38524">MYVDEKQQIEERQELQQERSTKQKPGSGHTDWKAWGAGLGLTILLGLIAFLLALLPGLATVGSLTIALILGLAWRAIVGLPATLTGGVRFSAQKVLRYGIILTGVRLNFQLIAASGLQVLLLDVLLILFGLLVLPKLAHKLGLSRHLSFLLGVGQSICGASAVGAVSALLRGADEEETSLAVAICGLVGTIGVLLFTFAAPLLHLHGHIYGLLSGSTLHEIAQVVAAGPVGGVGAADMAMVVKLTRVMLLAPVALFLAFFLAFKEGKQDGASGSVNWKNIPIPWFVFGFLAVGAINSFGWLPKDVSNIVVQISVFLMVMAMAAMGLMVDLSVIRRTGLKALGIAVLSFFIFVGVSSCLLFVLHLAA</sequence>
<evidence type="ECO:0000256" key="1">
    <source>
        <dbReference type="ARBA" id="ARBA00004651"/>
    </source>
</evidence>
<keyword evidence="3" id="KW-1003">Cell membrane</keyword>
<keyword evidence="10" id="KW-1185">Reference proteome</keyword>
<feature type="transmembrane region" description="Helical" evidence="8">
    <location>
        <begin position="182"/>
        <end position="203"/>
    </location>
</feature>
<feature type="transmembrane region" description="Helical" evidence="8">
    <location>
        <begin position="308"/>
        <end position="328"/>
    </location>
</feature>
<keyword evidence="6 8" id="KW-0472">Membrane</keyword>
<evidence type="ECO:0000256" key="8">
    <source>
        <dbReference type="SAM" id="Phobius"/>
    </source>
</evidence>
<proteinExistence type="inferred from homology"/>
<comment type="subcellular location">
    <subcellularLocation>
        <location evidence="1">Cell membrane</location>
        <topology evidence="1">Multi-pass membrane protein</topology>
    </subcellularLocation>
</comment>
<feature type="transmembrane region" description="Helical" evidence="8">
    <location>
        <begin position="109"/>
        <end position="134"/>
    </location>
</feature>
<dbReference type="InterPro" id="IPR018383">
    <property type="entry name" value="UPF0324_pro"/>
</dbReference>
<dbReference type="RefSeq" id="WP_129885416.1">
    <property type="nucleotide sequence ID" value="NZ_CP035758.1"/>
</dbReference>
<reference evidence="9 10" key="1">
    <citation type="submission" date="2019-01" db="EMBL/GenBank/DDBJ databases">
        <title>Ktedonosporobacter rubrisoli SCAWS-G2.</title>
        <authorList>
            <person name="Huang Y."/>
            <person name="Yan B."/>
        </authorList>
    </citation>
    <scope>NUCLEOTIDE SEQUENCE [LARGE SCALE GENOMIC DNA]</scope>
    <source>
        <strain evidence="9 10">SCAWS-G2</strain>
    </source>
</reference>
<dbReference type="OrthoDB" id="9811391at2"/>
<feature type="transmembrane region" description="Helical" evidence="8">
    <location>
        <begin position="61"/>
        <end position="88"/>
    </location>
</feature>
<accession>A0A4P6JIC7</accession>
<gene>
    <name evidence="9" type="ORF">EPA93_01925</name>
</gene>
<dbReference type="Proteomes" id="UP000290365">
    <property type="component" value="Chromosome"/>
</dbReference>
<feature type="transmembrane region" description="Helical" evidence="8">
    <location>
        <begin position="340"/>
        <end position="365"/>
    </location>
</feature>
<feature type="transmembrane region" description="Helical" evidence="8">
    <location>
        <begin position="284"/>
        <end position="302"/>
    </location>
</feature>
<protein>
    <submittedName>
        <fullName evidence="9">Putative sulfate exporter family transporter</fullName>
    </submittedName>
</protein>